<evidence type="ECO:0000313" key="3">
    <source>
        <dbReference type="Proteomes" id="UP001440599"/>
    </source>
</evidence>
<dbReference type="PANTHER" id="PTHR30411:SF1">
    <property type="entry name" value="CYTOPLASMIC PROTEIN"/>
    <property type="match status" value="1"/>
</dbReference>
<name>A0ABV1ELJ4_9FIRM</name>
<feature type="domain" description="YbaK/aminoacyl-tRNA synthetase-associated" evidence="1">
    <location>
        <begin position="26"/>
        <end position="139"/>
    </location>
</feature>
<organism evidence="2 3">
    <name type="scientific">Flavonifractor hominis</name>
    <dbReference type="NCBI Taxonomy" id="3133178"/>
    <lineage>
        <taxon>Bacteria</taxon>
        <taxon>Bacillati</taxon>
        <taxon>Bacillota</taxon>
        <taxon>Clostridia</taxon>
        <taxon>Eubacteriales</taxon>
        <taxon>Oscillospiraceae</taxon>
        <taxon>Flavonifractor</taxon>
    </lineage>
</organism>
<dbReference type="Proteomes" id="UP001440599">
    <property type="component" value="Unassembled WGS sequence"/>
</dbReference>
<accession>A0ABV1ELJ4</accession>
<keyword evidence="3" id="KW-1185">Reference proteome</keyword>
<dbReference type="SUPFAM" id="SSF55826">
    <property type="entry name" value="YbaK/ProRS associated domain"/>
    <property type="match status" value="1"/>
</dbReference>
<gene>
    <name evidence="2" type="ORF">WMO45_02940</name>
</gene>
<evidence type="ECO:0000259" key="1">
    <source>
        <dbReference type="Pfam" id="PF04073"/>
    </source>
</evidence>
<dbReference type="InterPro" id="IPR036754">
    <property type="entry name" value="YbaK/aa-tRNA-synt-asso_dom_sf"/>
</dbReference>
<reference evidence="2 3" key="1">
    <citation type="submission" date="2024-03" db="EMBL/GenBank/DDBJ databases">
        <title>Human intestinal bacterial collection.</title>
        <authorList>
            <person name="Pauvert C."/>
            <person name="Hitch T.C.A."/>
            <person name="Clavel T."/>
        </authorList>
    </citation>
    <scope>NUCLEOTIDE SEQUENCE [LARGE SCALE GENOMIC DNA]</scope>
    <source>
        <strain evidence="2 3">CLA-AP-H34</strain>
    </source>
</reference>
<dbReference type="Gene3D" id="3.90.960.10">
    <property type="entry name" value="YbaK/aminoacyl-tRNA synthetase-associated domain"/>
    <property type="match status" value="1"/>
</dbReference>
<dbReference type="RefSeq" id="WP_349139154.1">
    <property type="nucleotide sequence ID" value="NZ_JBBMFT010000001.1"/>
</dbReference>
<sequence>MSLERVKEYFEQVGLGSRIIVPEASSATVAEAAQALGCQPCQIAKTMSFLVGGAPVLIVTAGDAKVDNPKYKAFFHEKAKMIPANQVESCIGHAPGGVCPFATLPGVTVYLDRSLKRFTHVYPAAGSSQSAVDLSLEELEIHSHSSGWLDVCKDWDEAAV</sequence>
<proteinExistence type="predicted"/>
<protein>
    <submittedName>
        <fullName evidence="2">YbaK/EbsC family protein</fullName>
    </submittedName>
</protein>
<dbReference type="CDD" id="cd04333">
    <property type="entry name" value="ProX_deacylase"/>
    <property type="match status" value="1"/>
</dbReference>
<dbReference type="Pfam" id="PF04073">
    <property type="entry name" value="tRNA_edit"/>
    <property type="match status" value="1"/>
</dbReference>
<evidence type="ECO:0000313" key="2">
    <source>
        <dbReference type="EMBL" id="MEQ2455465.1"/>
    </source>
</evidence>
<comment type="caution">
    <text evidence="2">The sequence shown here is derived from an EMBL/GenBank/DDBJ whole genome shotgun (WGS) entry which is preliminary data.</text>
</comment>
<dbReference type="EMBL" id="JBBMFT010000001">
    <property type="protein sequence ID" value="MEQ2455465.1"/>
    <property type="molecule type" value="Genomic_DNA"/>
</dbReference>
<dbReference type="InterPro" id="IPR007214">
    <property type="entry name" value="YbaK/aa-tRNA-synth-assoc-dom"/>
</dbReference>
<dbReference type="PANTHER" id="PTHR30411">
    <property type="entry name" value="CYTOPLASMIC PROTEIN"/>
    <property type="match status" value="1"/>
</dbReference>